<dbReference type="GeneID" id="82877059"/>
<keyword evidence="1" id="KW-0472">Membrane</keyword>
<dbReference type="Proteomes" id="UP000019226">
    <property type="component" value="Chromosome"/>
</dbReference>
<protein>
    <submittedName>
        <fullName evidence="2">Uncharacterized protein</fullName>
    </submittedName>
</protein>
<keyword evidence="3" id="KW-1185">Reference proteome</keyword>
<sequence length="69" mass="7750">MDWFVEFSDALTQPFATAPVWQQMGTIIVVGVPAMIVLAWVLMLVIDLLTQWVKRGWQRTVSSVSSPNS</sequence>
<accession>A0ABM5PNF2</accession>
<evidence type="ECO:0000313" key="3">
    <source>
        <dbReference type="Proteomes" id="UP000019226"/>
    </source>
</evidence>
<dbReference type="EMBL" id="CP004350">
    <property type="protein sequence ID" value="AHI19466.1"/>
    <property type="molecule type" value="Genomic_DNA"/>
</dbReference>
<organism evidence="2 3">
    <name type="scientific">Corynebacterium casei LMG S-19264</name>
    <dbReference type="NCBI Taxonomy" id="1285583"/>
    <lineage>
        <taxon>Bacteria</taxon>
        <taxon>Bacillati</taxon>
        <taxon>Actinomycetota</taxon>
        <taxon>Actinomycetes</taxon>
        <taxon>Mycobacteriales</taxon>
        <taxon>Corynebacteriaceae</taxon>
        <taxon>Corynebacterium</taxon>
    </lineage>
</organism>
<feature type="transmembrane region" description="Helical" evidence="1">
    <location>
        <begin position="20"/>
        <end position="49"/>
    </location>
</feature>
<keyword evidence="1" id="KW-1133">Transmembrane helix</keyword>
<gene>
    <name evidence="2" type="ORF">CCASEI_04440</name>
</gene>
<dbReference type="RefSeq" id="WP_006822333.1">
    <property type="nucleotide sequence ID" value="NZ_CP004350.1"/>
</dbReference>
<evidence type="ECO:0000313" key="2">
    <source>
        <dbReference type="EMBL" id="AHI19466.1"/>
    </source>
</evidence>
<evidence type="ECO:0000256" key="1">
    <source>
        <dbReference type="SAM" id="Phobius"/>
    </source>
</evidence>
<name>A0ABM5PNF2_9CORY</name>
<keyword evidence="1" id="KW-0812">Transmembrane</keyword>
<reference evidence="3" key="1">
    <citation type="submission" date="2013-02" db="EMBL/GenBank/DDBJ databases">
        <title>The complete genome sequence of Corynebacterium casei LMG S-19264 (=DSM 44701).</title>
        <authorList>
            <person name="Ruckert C."/>
            <person name="Albersmeier A."/>
            <person name="Kalinowski J."/>
        </authorList>
    </citation>
    <scope>NUCLEOTIDE SEQUENCE [LARGE SCALE GENOMIC DNA]</scope>
    <source>
        <strain evidence="3">LMG S-19264</strain>
    </source>
</reference>
<proteinExistence type="predicted"/>